<dbReference type="PANTHER" id="PTHR30537">
    <property type="entry name" value="HTH-TYPE TRANSCRIPTIONAL REGULATOR"/>
    <property type="match status" value="1"/>
</dbReference>
<keyword evidence="3" id="KW-0238">DNA-binding</keyword>
<dbReference type="InterPro" id="IPR036390">
    <property type="entry name" value="WH_DNA-bd_sf"/>
</dbReference>
<evidence type="ECO:0000256" key="4">
    <source>
        <dbReference type="ARBA" id="ARBA00023163"/>
    </source>
</evidence>
<organism evidence="6">
    <name type="scientific">Ralstonia solanacearum</name>
    <name type="common">Pseudomonas solanacearum</name>
    <dbReference type="NCBI Taxonomy" id="305"/>
    <lineage>
        <taxon>Bacteria</taxon>
        <taxon>Pseudomonadati</taxon>
        <taxon>Pseudomonadota</taxon>
        <taxon>Betaproteobacteria</taxon>
        <taxon>Burkholderiales</taxon>
        <taxon>Burkholderiaceae</taxon>
        <taxon>Ralstonia</taxon>
        <taxon>Ralstonia solanacearum species complex</taxon>
    </lineage>
</organism>
<dbReference type="Pfam" id="PF03466">
    <property type="entry name" value="LysR_substrate"/>
    <property type="match status" value="1"/>
</dbReference>
<dbReference type="GO" id="GO:0006351">
    <property type="term" value="P:DNA-templated transcription"/>
    <property type="evidence" value="ECO:0007669"/>
    <property type="project" value="TreeGrafter"/>
</dbReference>
<accession>A0A0S4WG93</accession>
<dbReference type="GO" id="GO:0003700">
    <property type="term" value="F:DNA-binding transcription factor activity"/>
    <property type="evidence" value="ECO:0007669"/>
    <property type="project" value="InterPro"/>
</dbReference>
<dbReference type="Gene3D" id="1.10.10.10">
    <property type="entry name" value="Winged helix-like DNA-binding domain superfamily/Winged helix DNA-binding domain"/>
    <property type="match status" value="1"/>
</dbReference>
<name>A0A0S4WG93_RALSL</name>
<sequence length="298" mass="32961">MDRLTSMAVFVKAVELGSFSAAAEVLQMSSQLVGKHVQGIEQRLGVRLLNRTTRRQSLTDFGRAFYERSKIILAEVEIAESLAEETRAVPTGKLRINAPVSFGMHTLAQRLPEYMKRYPEVEVEMTLSNRTVDLINEGYDAVFRVGELSDSGLIARPLAPYRLVLCAAPAYLEGRPPLTTPWDLRQHNCLGFAYTELRTNWTFDGPDGRVVVPVSSRLMVDHGEPLLCAALAGMGVLLQPLELVRSALADGSLVGVLPQYEPPTRPMHVLYAPDRRVTPKLRSFLDFAVLAFGPESAP</sequence>
<dbReference type="FunFam" id="3.40.190.290:FF:000001">
    <property type="entry name" value="Transcriptional regulator, LysR family"/>
    <property type="match status" value="1"/>
</dbReference>
<dbReference type="InterPro" id="IPR036388">
    <property type="entry name" value="WH-like_DNA-bd_sf"/>
</dbReference>
<dbReference type="CDD" id="cd08477">
    <property type="entry name" value="PBP2_CrgA_like_8"/>
    <property type="match status" value="1"/>
</dbReference>
<dbReference type="Pfam" id="PF00126">
    <property type="entry name" value="HTH_1"/>
    <property type="match status" value="1"/>
</dbReference>
<dbReference type="FunFam" id="1.10.10.10:FF:000001">
    <property type="entry name" value="LysR family transcriptional regulator"/>
    <property type="match status" value="1"/>
</dbReference>
<evidence type="ECO:0000259" key="5">
    <source>
        <dbReference type="PROSITE" id="PS50931"/>
    </source>
</evidence>
<keyword evidence="4" id="KW-0804">Transcription</keyword>
<dbReference type="InterPro" id="IPR000847">
    <property type="entry name" value="LysR_HTH_N"/>
</dbReference>
<dbReference type="AlphaFoldDB" id="A0A0S4WG93"/>
<evidence type="ECO:0000256" key="2">
    <source>
        <dbReference type="ARBA" id="ARBA00023015"/>
    </source>
</evidence>
<dbReference type="SUPFAM" id="SSF46785">
    <property type="entry name" value="Winged helix' DNA-binding domain"/>
    <property type="match status" value="1"/>
</dbReference>
<dbReference type="EMBL" id="LN899827">
    <property type="protein sequence ID" value="CUV45258.1"/>
    <property type="molecule type" value="Genomic_DNA"/>
</dbReference>
<dbReference type="InterPro" id="IPR005119">
    <property type="entry name" value="LysR_subst-bd"/>
</dbReference>
<dbReference type="GO" id="GO:0043565">
    <property type="term" value="F:sequence-specific DNA binding"/>
    <property type="evidence" value="ECO:0007669"/>
    <property type="project" value="TreeGrafter"/>
</dbReference>
<evidence type="ECO:0000256" key="1">
    <source>
        <dbReference type="ARBA" id="ARBA00009437"/>
    </source>
</evidence>
<dbReference type="PROSITE" id="PS50931">
    <property type="entry name" value="HTH_LYSR"/>
    <property type="match status" value="1"/>
</dbReference>
<keyword evidence="2" id="KW-0805">Transcription regulation</keyword>
<dbReference type="Gene3D" id="3.40.190.290">
    <property type="match status" value="1"/>
</dbReference>
<dbReference type="PANTHER" id="PTHR30537:SF5">
    <property type="entry name" value="HTH-TYPE TRANSCRIPTIONAL ACTIVATOR TTDR-RELATED"/>
    <property type="match status" value="1"/>
</dbReference>
<feature type="domain" description="HTH lysR-type" evidence="5">
    <location>
        <begin position="1"/>
        <end position="59"/>
    </location>
</feature>
<evidence type="ECO:0000256" key="3">
    <source>
        <dbReference type="ARBA" id="ARBA00023125"/>
    </source>
</evidence>
<proteinExistence type="inferred from homology"/>
<reference evidence="6" key="1">
    <citation type="submission" date="2015-10" db="EMBL/GenBank/DDBJ databases">
        <authorList>
            <person name="Gilbert D.G."/>
        </authorList>
    </citation>
    <scope>NUCLEOTIDE SEQUENCE</scope>
    <source>
        <strain evidence="6">Phyl III-seqv23</strain>
    </source>
</reference>
<comment type="similarity">
    <text evidence="1">Belongs to the LysR transcriptional regulatory family.</text>
</comment>
<gene>
    <name evidence="6" type="ORF">TO10_v1_280034</name>
</gene>
<protein>
    <submittedName>
        <fullName evidence="6">Transcriptional regulator, LysR family</fullName>
    </submittedName>
</protein>
<evidence type="ECO:0000313" key="6">
    <source>
        <dbReference type="EMBL" id="CUV45258.1"/>
    </source>
</evidence>
<dbReference type="SUPFAM" id="SSF53850">
    <property type="entry name" value="Periplasmic binding protein-like II"/>
    <property type="match status" value="1"/>
</dbReference>
<dbReference type="InterPro" id="IPR058163">
    <property type="entry name" value="LysR-type_TF_proteobact-type"/>
</dbReference>